<keyword evidence="7 8" id="KW-0472">Membrane</keyword>
<feature type="transmembrane region" description="Helical" evidence="8">
    <location>
        <begin position="438"/>
        <end position="460"/>
    </location>
</feature>
<comment type="similarity">
    <text evidence="2">Belongs to the amino acid/polyamine transporter 2 family.</text>
</comment>
<evidence type="ECO:0000256" key="2">
    <source>
        <dbReference type="ARBA" id="ARBA00008066"/>
    </source>
</evidence>
<feature type="transmembrane region" description="Helical" evidence="8">
    <location>
        <begin position="249"/>
        <end position="274"/>
    </location>
</feature>
<evidence type="ECO:0000256" key="7">
    <source>
        <dbReference type="ARBA" id="ARBA00023136"/>
    </source>
</evidence>
<feature type="transmembrane region" description="Helical" evidence="8">
    <location>
        <begin position="141"/>
        <end position="163"/>
    </location>
</feature>
<keyword evidence="5" id="KW-0029">Amino-acid transport</keyword>
<feature type="transmembrane region" description="Helical" evidence="8">
    <location>
        <begin position="294"/>
        <end position="320"/>
    </location>
</feature>
<feature type="transmembrane region" description="Helical" evidence="8">
    <location>
        <begin position="377"/>
        <end position="397"/>
    </location>
</feature>
<evidence type="ECO:0000256" key="6">
    <source>
        <dbReference type="ARBA" id="ARBA00022989"/>
    </source>
</evidence>
<keyword evidence="6 8" id="KW-1133">Transmembrane helix</keyword>
<dbReference type="Proteomes" id="UP001165085">
    <property type="component" value="Unassembled WGS sequence"/>
</dbReference>
<feature type="transmembrane region" description="Helical" evidence="8">
    <location>
        <begin position="403"/>
        <end position="426"/>
    </location>
</feature>
<feature type="domain" description="Amino acid transporter transmembrane" evidence="9">
    <location>
        <begin position="31"/>
        <end position="459"/>
    </location>
</feature>
<evidence type="ECO:0000313" key="10">
    <source>
        <dbReference type="EMBL" id="GMH84019.1"/>
    </source>
</evidence>
<accession>A0A9W7EKB7</accession>
<feature type="transmembrane region" description="Helical" evidence="8">
    <location>
        <begin position="213"/>
        <end position="237"/>
    </location>
</feature>
<comment type="caution">
    <text evidence="10">The sequence shown here is derived from an EMBL/GenBank/DDBJ whole genome shotgun (WGS) entry which is preliminary data.</text>
</comment>
<protein>
    <recommendedName>
        <fullName evidence="9">Amino acid transporter transmembrane domain-containing protein</fullName>
    </recommendedName>
</protein>
<dbReference type="EMBL" id="BRXY01000288">
    <property type="protein sequence ID" value="GMH84019.1"/>
    <property type="molecule type" value="Genomic_DNA"/>
</dbReference>
<evidence type="ECO:0000256" key="3">
    <source>
        <dbReference type="ARBA" id="ARBA00022448"/>
    </source>
</evidence>
<dbReference type="PANTHER" id="PTHR22950:SF458">
    <property type="entry name" value="SODIUM-COUPLED NEUTRAL AMINO ACID TRANSPORTER 11-RELATED"/>
    <property type="match status" value="1"/>
</dbReference>
<keyword evidence="4 8" id="KW-0812">Transmembrane</keyword>
<feature type="transmembrane region" description="Helical" evidence="8">
    <location>
        <begin position="38"/>
        <end position="57"/>
    </location>
</feature>
<name>A0A9W7EKB7_9STRA</name>
<evidence type="ECO:0000256" key="1">
    <source>
        <dbReference type="ARBA" id="ARBA00004141"/>
    </source>
</evidence>
<dbReference type="AlphaFoldDB" id="A0A9W7EKB7"/>
<comment type="subcellular location">
    <subcellularLocation>
        <location evidence="1">Membrane</location>
        <topology evidence="1">Multi-pass membrane protein</topology>
    </subcellularLocation>
</comment>
<evidence type="ECO:0000259" key="9">
    <source>
        <dbReference type="Pfam" id="PF01490"/>
    </source>
</evidence>
<keyword evidence="11" id="KW-1185">Reference proteome</keyword>
<dbReference type="Pfam" id="PF01490">
    <property type="entry name" value="Aa_trans"/>
    <property type="match status" value="1"/>
</dbReference>
<sequence length="493" mass="54197">MSLNTLTFTRPITRHMSLETLSPTFDSSTRHTSITTSTFNLVSTVIGGGILSIPFAYATTGLLLTSIYILVASVMAGFSLYILCSCSRRTGGCSYSDVVRIAFGTTAELSVTLILTVFLLFVTTAYMILMRDINTSLLTFLLFPLPPNTVLFYSVLLCIPCMLMRDLHSLRYNCYVGFLSVLILLLSIIYKSINVNLEDPGRLEGNVLMVTESFYDCTFAFPLIALAFLSQFNMLSVHASLYNPTRRRLLTVIISCVSTCTILFLLFGISGYMYGLGETRDNVLLNFDDDDGVIVYGKAGLGVTIMAGISMIVLPCRGAIFETVKLCRRKEEGEEGEKTPLTKHMKEKYMDEAMDTFALEYDTPLSISEDSTSPRELFSHVTVTLAIAGTCFTAACYCPGVSTVWSICGSSLGFIIAYILPSACYIKLRGKKGRNARVVGSWIMLVVSSVGCVVCTIQAVDKVLRGSPTVADEFSDFYDDDFHNVTADDRGML</sequence>
<feature type="transmembrane region" description="Helical" evidence="8">
    <location>
        <begin position="175"/>
        <end position="193"/>
    </location>
</feature>
<evidence type="ECO:0000256" key="8">
    <source>
        <dbReference type="SAM" id="Phobius"/>
    </source>
</evidence>
<dbReference type="OrthoDB" id="438545at2759"/>
<evidence type="ECO:0000313" key="11">
    <source>
        <dbReference type="Proteomes" id="UP001165085"/>
    </source>
</evidence>
<dbReference type="GO" id="GO:0015179">
    <property type="term" value="F:L-amino acid transmembrane transporter activity"/>
    <property type="evidence" value="ECO:0007669"/>
    <property type="project" value="TreeGrafter"/>
</dbReference>
<gene>
    <name evidence="10" type="ORF">TrST_g10466</name>
</gene>
<feature type="transmembrane region" description="Helical" evidence="8">
    <location>
        <begin position="105"/>
        <end position="129"/>
    </location>
</feature>
<dbReference type="InterPro" id="IPR013057">
    <property type="entry name" value="AA_transpt_TM"/>
</dbReference>
<feature type="transmembrane region" description="Helical" evidence="8">
    <location>
        <begin position="63"/>
        <end position="84"/>
    </location>
</feature>
<keyword evidence="3" id="KW-0813">Transport</keyword>
<organism evidence="10 11">
    <name type="scientific">Triparma strigata</name>
    <dbReference type="NCBI Taxonomy" id="1606541"/>
    <lineage>
        <taxon>Eukaryota</taxon>
        <taxon>Sar</taxon>
        <taxon>Stramenopiles</taxon>
        <taxon>Ochrophyta</taxon>
        <taxon>Bolidophyceae</taxon>
        <taxon>Parmales</taxon>
        <taxon>Triparmaceae</taxon>
        <taxon>Triparma</taxon>
    </lineage>
</organism>
<dbReference type="GO" id="GO:0016020">
    <property type="term" value="C:membrane"/>
    <property type="evidence" value="ECO:0007669"/>
    <property type="project" value="UniProtKB-SubCell"/>
</dbReference>
<proteinExistence type="inferred from homology"/>
<reference evidence="11" key="1">
    <citation type="journal article" date="2023" name="Commun. Biol.">
        <title>Genome analysis of Parmales, the sister group of diatoms, reveals the evolutionary specialization of diatoms from phago-mixotrophs to photoautotrophs.</title>
        <authorList>
            <person name="Ban H."/>
            <person name="Sato S."/>
            <person name="Yoshikawa S."/>
            <person name="Yamada K."/>
            <person name="Nakamura Y."/>
            <person name="Ichinomiya M."/>
            <person name="Sato N."/>
            <person name="Blanc-Mathieu R."/>
            <person name="Endo H."/>
            <person name="Kuwata A."/>
            <person name="Ogata H."/>
        </authorList>
    </citation>
    <scope>NUCLEOTIDE SEQUENCE [LARGE SCALE GENOMIC DNA]</scope>
    <source>
        <strain evidence="11">NIES 3701</strain>
    </source>
</reference>
<dbReference type="PANTHER" id="PTHR22950">
    <property type="entry name" value="AMINO ACID TRANSPORTER"/>
    <property type="match status" value="1"/>
</dbReference>
<evidence type="ECO:0000256" key="5">
    <source>
        <dbReference type="ARBA" id="ARBA00022970"/>
    </source>
</evidence>
<evidence type="ECO:0000256" key="4">
    <source>
        <dbReference type="ARBA" id="ARBA00022692"/>
    </source>
</evidence>